<reference evidence="2" key="1">
    <citation type="journal article" date="2014" name="Nat. Genet.">
        <title>A reference genome for common bean and genome-wide analysis of dual domestications.</title>
        <authorList>
            <person name="Schmutz J."/>
            <person name="McClean P.E."/>
            <person name="Mamidi S."/>
            <person name="Wu G.A."/>
            <person name="Cannon S.B."/>
            <person name="Grimwood J."/>
            <person name="Jenkins J."/>
            <person name="Shu S."/>
            <person name="Song Q."/>
            <person name="Chavarro C."/>
            <person name="Torres-Torres M."/>
            <person name="Geffroy V."/>
            <person name="Moghaddam S.M."/>
            <person name="Gao D."/>
            <person name="Abernathy B."/>
            <person name="Barry K."/>
            <person name="Blair M."/>
            <person name="Brick M.A."/>
            <person name="Chovatia M."/>
            <person name="Gepts P."/>
            <person name="Goodstein D.M."/>
            <person name="Gonzales M."/>
            <person name="Hellsten U."/>
            <person name="Hyten D.L."/>
            <person name="Jia G."/>
            <person name="Kelly J.D."/>
            <person name="Kudrna D."/>
            <person name="Lee R."/>
            <person name="Richard M.M."/>
            <person name="Miklas P.N."/>
            <person name="Osorno J.M."/>
            <person name="Rodrigues J."/>
            <person name="Thareau V."/>
            <person name="Urrea C.A."/>
            <person name="Wang M."/>
            <person name="Yu Y."/>
            <person name="Zhang M."/>
            <person name="Wing R.A."/>
            <person name="Cregan P.B."/>
            <person name="Rokhsar D.S."/>
            <person name="Jackson S.A."/>
        </authorList>
    </citation>
    <scope>NUCLEOTIDE SEQUENCE [LARGE SCALE GENOMIC DNA]</scope>
    <source>
        <strain evidence="2">cv. G19833</strain>
    </source>
</reference>
<dbReference type="AlphaFoldDB" id="V7BZR3"/>
<proteinExistence type="predicted"/>
<dbReference type="OrthoDB" id="10435048at2759"/>
<dbReference type="Proteomes" id="UP000000226">
    <property type="component" value="Chromosome 5"/>
</dbReference>
<dbReference type="EMBL" id="CM002292">
    <property type="protein sequence ID" value="ESW22588.1"/>
    <property type="molecule type" value="Genomic_DNA"/>
</dbReference>
<name>V7BZR3_PHAVU</name>
<gene>
    <name evidence="1" type="ORF">PHAVU_005G165400g</name>
</gene>
<keyword evidence="2" id="KW-1185">Reference proteome</keyword>
<protein>
    <submittedName>
        <fullName evidence="1">Uncharacterized protein</fullName>
    </submittedName>
</protein>
<organism evidence="1 2">
    <name type="scientific">Phaseolus vulgaris</name>
    <name type="common">Kidney bean</name>
    <name type="synonym">French bean</name>
    <dbReference type="NCBI Taxonomy" id="3885"/>
    <lineage>
        <taxon>Eukaryota</taxon>
        <taxon>Viridiplantae</taxon>
        <taxon>Streptophyta</taxon>
        <taxon>Embryophyta</taxon>
        <taxon>Tracheophyta</taxon>
        <taxon>Spermatophyta</taxon>
        <taxon>Magnoliopsida</taxon>
        <taxon>eudicotyledons</taxon>
        <taxon>Gunneridae</taxon>
        <taxon>Pentapetalae</taxon>
        <taxon>rosids</taxon>
        <taxon>fabids</taxon>
        <taxon>Fabales</taxon>
        <taxon>Fabaceae</taxon>
        <taxon>Papilionoideae</taxon>
        <taxon>50 kb inversion clade</taxon>
        <taxon>NPAAA clade</taxon>
        <taxon>indigoferoid/millettioid clade</taxon>
        <taxon>Phaseoleae</taxon>
        <taxon>Phaseolus</taxon>
    </lineage>
</organism>
<dbReference type="Gramene" id="ESW22588">
    <property type="protein sequence ID" value="ESW22588"/>
    <property type="gene ID" value="PHAVU_005G165400g"/>
</dbReference>
<accession>V7BZR3</accession>
<sequence length="47" mass="5620">MHSSERVLCNIVLRKWAVVFHPFIENHNNHFPYIFFLSLPSSLPFFS</sequence>
<evidence type="ECO:0000313" key="2">
    <source>
        <dbReference type="Proteomes" id="UP000000226"/>
    </source>
</evidence>
<evidence type="ECO:0000313" key="1">
    <source>
        <dbReference type="EMBL" id="ESW22588.1"/>
    </source>
</evidence>